<feature type="region of interest" description="Disordered" evidence="1">
    <location>
        <begin position="650"/>
        <end position="685"/>
    </location>
</feature>
<dbReference type="OrthoDB" id="5634485at2"/>
<dbReference type="EMBL" id="LNZB01000026">
    <property type="protein sequence ID" value="KTD81337.1"/>
    <property type="molecule type" value="Genomic_DNA"/>
</dbReference>
<reference evidence="2 3" key="1">
    <citation type="submission" date="2015-11" db="EMBL/GenBank/DDBJ databases">
        <title>Genomic analysis of 38 Legionella species identifies large and diverse effector repertoires.</title>
        <authorList>
            <person name="Burstein D."/>
            <person name="Amaro F."/>
            <person name="Zusman T."/>
            <person name="Lifshitz Z."/>
            <person name="Cohen O."/>
            <person name="Gilbert J.A."/>
            <person name="Pupko T."/>
            <person name="Shuman H.A."/>
            <person name="Segal G."/>
        </authorList>
    </citation>
    <scope>NUCLEOTIDE SEQUENCE [LARGE SCALE GENOMIC DNA]</scope>
    <source>
        <strain evidence="2 3">ATCC 51914</strain>
    </source>
</reference>
<dbReference type="AlphaFoldDB" id="A0A0W1AJ72"/>
<dbReference type="InterPro" id="IPR011009">
    <property type="entry name" value="Kinase-like_dom_sf"/>
</dbReference>
<comment type="caution">
    <text evidence="2">The sequence shown here is derived from an EMBL/GenBank/DDBJ whole genome shotgun (WGS) entry which is preliminary data.</text>
</comment>
<keyword evidence="2" id="KW-0418">Kinase</keyword>
<dbReference type="NCBIfam" id="NF043057">
    <property type="entry name" value="T4SS_LegK7"/>
    <property type="match status" value="1"/>
</dbReference>
<dbReference type="RefSeq" id="WP_058479857.1">
    <property type="nucleotide sequence ID" value="NZ_CAAAIQ010000036.1"/>
</dbReference>
<feature type="compositionally biased region" description="Basic residues" evidence="1">
    <location>
        <begin position="797"/>
        <end position="810"/>
    </location>
</feature>
<evidence type="ECO:0000256" key="1">
    <source>
        <dbReference type="SAM" id="MobiDB-lite"/>
    </source>
</evidence>
<feature type="region of interest" description="Disordered" evidence="1">
    <location>
        <begin position="725"/>
        <end position="829"/>
    </location>
</feature>
<sequence length="829" mass="95563">MPLTPPPHRHEELNALVALYNKIPKEDAVKRLYFLQKINYELNQLDVDSALYQWMSDESENGWLHQLSEFGINRFASFTLKGIQFVQAISASQSVSDQFDSHNLNFYQLLQERDELLKATFDESTFQKTIEQFIQVNAKINHLVLTDESIRGRVKKQLAILKVITPKLLAIQGQNIDDIPDLPTYLTKELGHHVNNYNYKLVTNQWDAPFVLRVEDRSKFGLDQELLSYEASKYFLEDYAVFMLETKIQEEDEQAIVYRPVILGQFANQNNLREVAKQMHGTNPKYIGPQVAYYFEQIIEFSRKLIQANVYFPDIKLTNFLTHNDRILVSDRKTIITDEQPFAKDVRSTPSYAPDEYYKCLNLNTMKLKYWAYRTKLNMPQFMAYQVGIALKEALILTQLEDTPSNIRDNELRADHYFDAPSRVIINLSLLAQELTRSVPSNRLSLDNAATLIRNRNLPTEQFYALVEKMLPSSQLGIVDEVEEVRKAIKSNLRGHEFLAIANPILAKISQRDPKEPRLSLLAEQLAENCFKRASRAFYLTLSQTIEKAILDKDWEKAPWYRKAIHWISFGYIRVERVTEVEEIVTAQNTLSEHNTSGINAEEELMNRELETHLTEARYIPSSLLKSEFGETVAGDLEDYFYSYLETKKTPPQSEERMGKGKTKNAQKSAKVSKEAPMREEEPEDSIFNSLAVVIHEEVDTLPKPSLKETPQDTRTILTFNHNEKAAKQEEASGKPKPQTFFAPASQPKKEHHSKKADNPLLNPSKASGQDDHEKRMKEVDLVPSLMFLGDCGSRNQRSRRKKSHARTHVSKINWTPPTDVETSESLKH</sequence>
<proteinExistence type="predicted"/>
<dbReference type="GO" id="GO:0016301">
    <property type="term" value="F:kinase activity"/>
    <property type="evidence" value="ECO:0007669"/>
    <property type="project" value="UniProtKB-KW"/>
</dbReference>
<protein>
    <submittedName>
        <fullName evidence="2">Protein kinase domain containing protein</fullName>
    </submittedName>
</protein>
<dbReference type="PATRIC" id="fig|66969.6.peg.1148"/>
<evidence type="ECO:0000313" key="3">
    <source>
        <dbReference type="Proteomes" id="UP000054729"/>
    </source>
</evidence>
<keyword evidence="3" id="KW-1185">Reference proteome</keyword>
<accession>A0A0W1AJ72</accession>
<evidence type="ECO:0000313" key="2">
    <source>
        <dbReference type="EMBL" id="KTD81337.1"/>
    </source>
</evidence>
<name>A0A0W1AJ72_9GAMM</name>
<dbReference type="STRING" id="66969.Lwal_1046"/>
<feature type="compositionally biased region" description="Basic and acidic residues" evidence="1">
    <location>
        <begin position="725"/>
        <end position="734"/>
    </location>
</feature>
<feature type="compositionally biased region" description="Basic and acidic residues" evidence="1">
    <location>
        <begin position="650"/>
        <end position="659"/>
    </location>
</feature>
<gene>
    <name evidence="2" type="ORF">Lwal_1046</name>
</gene>
<feature type="compositionally biased region" description="Basic and acidic residues" evidence="1">
    <location>
        <begin position="769"/>
        <end position="781"/>
    </location>
</feature>
<organism evidence="2 3">
    <name type="scientific">Legionella waltersii</name>
    <dbReference type="NCBI Taxonomy" id="66969"/>
    <lineage>
        <taxon>Bacteria</taxon>
        <taxon>Pseudomonadati</taxon>
        <taxon>Pseudomonadota</taxon>
        <taxon>Gammaproteobacteria</taxon>
        <taxon>Legionellales</taxon>
        <taxon>Legionellaceae</taxon>
        <taxon>Legionella</taxon>
    </lineage>
</organism>
<dbReference type="Gene3D" id="1.10.510.10">
    <property type="entry name" value="Transferase(Phosphotransferase) domain 1"/>
    <property type="match status" value="1"/>
</dbReference>
<dbReference type="Proteomes" id="UP000054729">
    <property type="component" value="Unassembled WGS sequence"/>
</dbReference>
<keyword evidence="2" id="KW-0808">Transferase</keyword>
<dbReference type="SUPFAM" id="SSF56112">
    <property type="entry name" value="Protein kinase-like (PK-like)"/>
    <property type="match status" value="1"/>
</dbReference>